<dbReference type="PROSITE" id="PS50097">
    <property type="entry name" value="BTB"/>
    <property type="match status" value="1"/>
</dbReference>
<dbReference type="SMART" id="SM00225">
    <property type="entry name" value="BTB"/>
    <property type="match status" value="1"/>
</dbReference>
<dbReference type="PROSITE" id="PS51886">
    <property type="entry name" value="TLDC"/>
    <property type="match status" value="1"/>
</dbReference>
<dbReference type="Gene3D" id="3.30.710.10">
    <property type="entry name" value="Potassium Channel Kv1.1, Chain A"/>
    <property type="match status" value="1"/>
</dbReference>
<gene>
    <name evidence="3" type="ORF">POCULU_LOCUS8557</name>
</gene>
<comment type="caution">
    <text evidence="3">The sequence shown here is derived from an EMBL/GenBank/DDBJ whole genome shotgun (WGS) entry which is preliminary data.</text>
</comment>
<evidence type="ECO:0000259" key="2">
    <source>
        <dbReference type="PROSITE" id="PS51886"/>
    </source>
</evidence>
<dbReference type="InterPro" id="IPR051481">
    <property type="entry name" value="BTB-POZ/Galectin-3-binding"/>
</dbReference>
<reference evidence="3" key="1">
    <citation type="submission" date="2021-06" db="EMBL/GenBank/DDBJ databases">
        <authorList>
            <person name="Kallberg Y."/>
            <person name="Tangrot J."/>
            <person name="Rosling A."/>
        </authorList>
    </citation>
    <scope>NUCLEOTIDE SEQUENCE</scope>
    <source>
        <strain evidence="3">IA702</strain>
    </source>
</reference>
<evidence type="ECO:0000259" key="1">
    <source>
        <dbReference type="PROSITE" id="PS50097"/>
    </source>
</evidence>
<dbReference type="CDD" id="cd18186">
    <property type="entry name" value="BTB_POZ_ZBTB_KLHL-like"/>
    <property type="match status" value="1"/>
</dbReference>
<dbReference type="EMBL" id="CAJVPJ010002542">
    <property type="protein sequence ID" value="CAG8623899.1"/>
    <property type="molecule type" value="Genomic_DNA"/>
</dbReference>
<dbReference type="Pfam" id="PF00651">
    <property type="entry name" value="BTB"/>
    <property type="match status" value="1"/>
</dbReference>
<organism evidence="3 4">
    <name type="scientific">Paraglomus occultum</name>
    <dbReference type="NCBI Taxonomy" id="144539"/>
    <lineage>
        <taxon>Eukaryota</taxon>
        <taxon>Fungi</taxon>
        <taxon>Fungi incertae sedis</taxon>
        <taxon>Mucoromycota</taxon>
        <taxon>Glomeromycotina</taxon>
        <taxon>Glomeromycetes</taxon>
        <taxon>Paraglomerales</taxon>
        <taxon>Paraglomeraceae</taxon>
        <taxon>Paraglomus</taxon>
    </lineage>
</organism>
<dbReference type="PANTHER" id="PTHR24410:SF23">
    <property type="entry name" value="BTB DOMAIN-CONTAINING PROTEIN-RELATED"/>
    <property type="match status" value="1"/>
</dbReference>
<feature type="domain" description="BTB" evidence="1">
    <location>
        <begin position="24"/>
        <end position="89"/>
    </location>
</feature>
<proteinExistence type="predicted"/>
<dbReference type="InterPro" id="IPR011333">
    <property type="entry name" value="SKP1/BTB/POZ_sf"/>
</dbReference>
<dbReference type="SUPFAM" id="SSF54695">
    <property type="entry name" value="POZ domain"/>
    <property type="match status" value="1"/>
</dbReference>
<keyword evidence="4" id="KW-1185">Reference proteome</keyword>
<evidence type="ECO:0000313" key="4">
    <source>
        <dbReference type="Proteomes" id="UP000789572"/>
    </source>
</evidence>
<dbReference type="Pfam" id="PF07534">
    <property type="entry name" value="TLD"/>
    <property type="match status" value="1"/>
</dbReference>
<dbReference type="InterPro" id="IPR006571">
    <property type="entry name" value="TLDc_dom"/>
</dbReference>
<accession>A0A9N9GR52</accession>
<evidence type="ECO:0000313" key="3">
    <source>
        <dbReference type="EMBL" id="CAG8623899.1"/>
    </source>
</evidence>
<protein>
    <submittedName>
        <fullName evidence="3">6541_t:CDS:1</fullName>
    </submittedName>
</protein>
<name>A0A9N9GR52_9GLOM</name>
<dbReference type="Proteomes" id="UP000789572">
    <property type="component" value="Unassembled WGS sequence"/>
</dbReference>
<dbReference type="PANTHER" id="PTHR24410">
    <property type="entry name" value="HL07962P-RELATED"/>
    <property type="match status" value="1"/>
</dbReference>
<feature type="domain" description="TLDc" evidence="2">
    <location>
        <begin position="331"/>
        <end position="505"/>
    </location>
</feature>
<dbReference type="OrthoDB" id="194443at2759"/>
<dbReference type="InterPro" id="IPR000210">
    <property type="entry name" value="BTB/POZ_dom"/>
</dbReference>
<dbReference type="AlphaFoldDB" id="A0A9N9GR52"/>
<sequence>MIAAKHLETLSRDLTKLYEVRDTADVVIEIGNPSAKKAYKAHGIILSVRSEYFKSRLKDNEANNGKQTIRLDDFDEGDFEVLLKYIYTGILPPLADTSPTKLLELLLSSQTLRLPDLCSYFQERLVTDHDEWIRDNFISTQQLAFTNSEFAILQNRCISLIIQTPKKFLSADDFPHLSKIALVRLLQLDDLSLSEVRIWDYTLRWCIAQTSLPSDVSTWSEKDYDVLKSVLEDFIPYIRFFHISSTDFSNRRGLFEKLLPNKMYEEVLQYHTKPQQENGEKVLQRRRNRVNQDNNRHRQKAIANADSVINKDSSTVPKVLSPVAPPSLDATLLTPSLSAWISGCIDHWKIPSSSLSQAYSFSLLLRGSREGFSTDVFHSVCDNKGPTVVISQVSETGELVGGYNPIDWLSTPVITYAITQEAFLFSLQRDNVKNAILSRVKAKATAICYNSARGPVFGNYNAPDLMMQSNQYPKRWFCSQGSYSLPIRGECGAFSVNEYEVYRVFKHGEKSEI</sequence>